<dbReference type="Pfam" id="PF14529">
    <property type="entry name" value="Exo_endo_phos_2"/>
    <property type="match status" value="1"/>
</dbReference>
<feature type="compositionally biased region" description="Basic and acidic residues" evidence="2">
    <location>
        <begin position="514"/>
        <end position="532"/>
    </location>
</feature>
<feature type="region of interest" description="Disordered" evidence="2">
    <location>
        <begin position="1512"/>
        <end position="1536"/>
    </location>
</feature>
<dbReference type="InterPro" id="IPR005135">
    <property type="entry name" value="Endo/exonuclease/phosphatase"/>
</dbReference>
<reference evidence="4 5" key="1">
    <citation type="submission" date="2024-06" db="EMBL/GenBank/DDBJ databases">
        <title>A chromosome-level genome assembly of beet webworm, Loxostege sticticalis.</title>
        <authorList>
            <person name="Zhang Y."/>
        </authorList>
    </citation>
    <scope>NUCLEOTIDE SEQUENCE [LARGE SCALE GENOMIC DNA]</scope>
    <source>
        <strain evidence="4">AQ026</strain>
        <tissue evidence="4">Whole body</tissue>
    </source>
</reference>
<gene>
    <name evidence="4" type="ORF">ABMA27_015045</name>
</gene>
<name>A0ABR3I669_LOXSC</name>
<keyword evidence="5" id="KW-1185">Reference proteome</keyword>
<evidence type="ECO:0000256" key="1">
    <source>
        <dbReference type="SAM" id="Coils"/>
    </source>
</evidence>
<feature type="compositionally biased region" description="Low complexity" evidence="2">
    <location>
        <begin position="826"/>
        <end position="843"/>
    </location>
</feature>
<dbReference type="SUPFAM" id="SSF56672">
    <property type="entry name" value="DNA/RNA polymerases"/>
    <property type="match status" value="1"/>
</dbReference>
<dbReference type="SMART" id="SM00343">
    <property type="entry name" value="ZnF_C2HC"/>
    <property type="match status" value="2"/>
</dbReference>
<dbReference type="Pfam" id="PF00078">
    <property type="entry name" value="RVT_1"/>
    <property type="match status" value="2"/>
</dbReference>
<dbReference type="CDD" id="cd01650">
    <property type="entry name" value="RT_nLTR_like"/>
    <property type="match status" value="1"/>
</dbReference>
<feature type="compositionally biased region" description="Basic and acidic residues" evidence="2">
    <location>
        <begin position="2036"/>
        <end position="2045"/>
    </location>
</feature>
<sequence>MAHHFECCAINLTTNNIIVVCIYRTPSKKKENIECFLDRIDMLLHKCLLRFSKKKIVITGDFNINMLTKNQNTIKLNDLLVKYNFKLHITEPTRGKSCLDLIISNIEDAVGYVLKLWLSDHDTAQVLKFSLKQKKEVPKTTFTYKKCYSLENINKFKGYMGSLSFSNVFSKNELNAAFDEFYDLLLLFYNLCFPKIRIKNNTSTKPKWMSNGLKKSSVTKKSLRFKYYSTKSDASRSNYIKYNKLFKRCINMSKRNANQKYVLSSKNICKATWTIIKHETSGTTNKNYINNIKYNVISKIFEKVMHQQITAFFDKYDLVNKNQHGFQKQKSTMHAAFDLTNEVMQSVNVKNFTTVVFLDMSKAFDCVSHDQLITKLERSGIRGPALSWLKSYLTNRTQYVEITQLDSNSVAQAYKSEKKNYQSASIRDGNITGSEEDSTLTDRSAALDQSKRKRFRKVKADGESSSETPSGKVARRRTPKVPKEAKSGCEPTPSTSHYAGVGEAQQKLSALKRQQKEKELEERAAAYEQKSREAKRKHGYGTPLLGNKTVPELQQVVLDETSAIAHDASRCSNMKGTIQKAFKERAANLRSVMEELLRRSLSEETLRMQATIDRLSAEVAQLRSERSMVRCKCTGSTFATVTAVAPAPAPATAPSTVPTSPAPAPSQDSEPMDVASHAPQITPSDFQEALRQFGLEQRNFVRAAIAGLEDRLLPAKTVRPPLAADRKNAAKALAAPAAEVNKPPIVEPPKPSKGKGKGKKTKAPANASVAAPSDPEPRAGPSGLTNPGPSRPSLPPQEEDLLLPSTTAANNWQVVEKKKKKKKKVPAAQAAAPKPATSKSSGKGTKKGKTAAQKAKQILTPPKTAAVIVTISPEAAKRGETYQSVLERARASVVPAEMGIPDIKCRQTVTGARMFEIPGAEREGQADLFAQRMQEAVAGVATVARPQKLAPLMISEMDDSVTKVEVIATAARIGGCAESSIKSGEVRTGRGGRRAVYVQLPVAAAKILLEKRRIPLGLSSAAVRILDQLPMRCYRCYGTGHTSALCPSVDRTGLCLRCGQADHKAATCKARQAKCAVCTASKVPAGHVMGGPKCNPPAKRGKPQAQSTPAVATAEAQPEPAGGNGNLNHCRAAQDLMAQTMASWTASLAVVAEPYSIPSNWLSDLDSLVAIVPRPSTDSPPLSLIERGHGYVAAMWGEIAVMGVYFSPNRQLAEFEAYLAYLAPAVARMPPGQVAVLGDLNARSMAWGDRVTKPKGRVLELWATTVGLSLLNRGNTYTCVRRRGGSIVDVSFATPALAARVRRWEVDLAVTLSDHRHVRIEIADHSSAVRSGRERVSPFPRWALTRLDREMAKEAAFVQDWFGQPTGPDVDDAALRLRGAMTEVCDASMPRSHRPPPKKAVYWWSTDLEDLRVACLGALRSYRRYRRRAQGHAEEEDRLYAAYCDAKKVLRAAIGAAKDAAREEMLESLNDDPWGRPYKAVRNKLRPIGPPLTETLQPDLLERVVRALFPDRTPYTPPRMDPPRGSREPASGFDPVSAEEFDNASDCLRSKRTAPGPDGVPARVVAIAAKEMGGRFRDLFDLCFEVGRFPKPWKEGQLCLLRKEGRPADSPSGYRPIVLLDEAGKLFERVIAARLNEHLATTGPNLADSQYGFRSGRSTIDAVMRLKSITAEAAERGDGVMAVSFDIANAFNSIPHSAILEALRYHGVPTYLRSLLTDYLSDREVLYVNRDDRLQRRQVETGVPQGSVLGPLLWNLGYNWLLRGTLLPGMDVICYADDTLITARGRSYGAAAMLASVGGDLIVGRIRRLGLKVALEKTEALFFPGPRQRVPPAAHIEVGGVEVRVKAQMKYLGLTLDGRWHFTAHFKGLSERLVRAADSFGWLLPNLGGPRTRCRRLYAGVLKSMALYGAPVWSDSLHRRENVALLRRPQRAIALRVARAYRTVGSAVLTGHGCFGNYLHKIGREESPSCHECGAAVDSAQHTLAVCPGWEEQRRVLVGAVGQDLSLPSIVNAMLDDERAWKAMASFCETVMSQKEAAEREREDDPSAPPLRRRRRGRRRRAYDRSSLAPPGGQQVVGTGVPPPALHAPPPSRGNSAVSPAIPPIPPSQGGGAGPAS</sequence>
<feature type="compositionally biased region" description="Pro residues" evidence="2">
    <location>
        <begin position="2081"/>
        <end position="2092"/>
    </location>
</feature>
<dbReference type="PANTHER" id="PTHR19446">
    <property type="entry name" value="REVERSE TRANSCRIPTASES"/>
    <property type="match status" value="1"/>
</dbReference>
<dbReference type="PROSITE" id="PS50878">
    <property type="entry name" value="RT_POL"/>
    <property type="match status" value="1"/>
</dbReference>
<accession>A0ABR3I669</accession>
<feature type="region of interest" description="Disordered" evidence="2">
    <location>
        <begin position="2035"/>
        <end position="2117"/>
    </location>
</feature>
<feature type="region of interest" description="Disordered" evidence="2">
    <location>
        <begin position="734"/>
        <end position="799"/>
    </location>
</feature>
<dbReference type="InterPro" id="IPR000477">
    <property type="entry name" value="RT_dom"/>
</dbReference>
<dbReference type="SUPFAM" id="SSF56219">
    <property type="entry name" value="DNase I-like"/>
    <property type="match status" value="2"/>
</dbReference>
<dbReference type="InterPro" id="IPR036875">
    <property type="entry name" value="Znf_CCHC_sf"/>
</dbReference>
<evidence type="ECO:0000259" key="3">
    <source>
        <dbReference type="PROSITE" id="PS50878"/>
    </source>
</evidence>
<dbReference type="InterPro" id="IPR001878">
    <property type="entry name" value="Znf_CCHC"/>
</dbReference>
<feature type="compositionally biased region" description="Basic residues" evidence="2">
    <location>
        <begin position="752"/>
        <end position="762"/>
    </location>
</feature>
<feature type="coiled-coil region" evidence="1">
    <location>
        <begin position="579"/>
        <end position="632"/>
    </location>
</feature>
<feature type="region of interest" description="Disordered" evidence="2">
    <location>
        <begin position="815"/>
        <end position="855"/>
    </location>
</feature>
<dbReference type="EMBL" id="JBEUOH010000007">
    <property type="protein sequence ID" value="KAL0891778.1"/>
    <property type="molecule type" value="Genomic_DNA"/>
</dbReference>
<dbReference type="SUPFAM" id="SSF57756">
    <property type="entry name" value="Retrovirus zinc finger-like domains"/>
    <property type="match status" value="1"/>
</dbReference>
<feature type="region of interest" description="Disordered" evidence="2">
    <location>
        <begin position="419"/>
        <end position="547"/>
    </location>
</feature>
<organism evidence="4 5">
    <name type="scientific">Loxostege sticticalis</name>
    <name type="common">Beet webworm moth</name>
    <dbReference type="NCBI Taxonomy" id="481309"/>
    <lineage>
        <taxon>Eukaryota</taxon>
        <taxon>Metazoa</taxon>
        <taxon>Ecdysozoa</taxon>
        <taxon>Arthropoda</taxon>
        <taxon>Hexapoda</taxon>
        <taxon>Insecta</taxon>
        <taxon>Pterygota</taxon>
        <taxon>Neoptera</taxon>
        <taxon>Endopterygota</taxon>
        <taxon>Lepidoptera</taxon>
        <taxon>Glossata</taxon>
        <taxon>Ditrysia</taxon>
        <taxon>Pyraloidea</taxon>
        <taxon>Crambidae</taxon>
        <taxon>Pyraustinae</taxon>
        <taxon>Loxostege</taxon>
    </lineage>
</organism>
<protein>
    <recommendedName>
        <fullName evidence="3">Reverse transcriptase domain-containing protein</fullName>
    </recommendedName>
</protein>
<feature type="domain" description="Reverse transcriptase" evidence="3">
    <location>
        <begin position="1582"/>
        <end position="1856"/>
    </location>
</feature>
<feature type="region of interest" description="Disordered" evidence="2">
    <location>
        <begin position="1092"/>
        <end position="1126"/>
    </location>
</feature>
<feature type="compositionally biased region" description="Low complexity" evidence="2">
    <location>
        <begin position="2070"/>
        <end position="2080"/>
    </location>
</feature>
<comment type="caution">
    <text evidence="4">The sequence shown here is derived from an EMBL/GenBank/DDBJ whole genome shotgun (WGS) entry which is preliminary data.</text>
</comment>
<evidence type="ECO:0000313" key="5">
    <source>
        <dbReference type="Proteomes" id="UP001549920"/>
    </source>
</evidence>
<dbReference type="Proteomes" id="UP001549920">
    <property type="component" value="Unassembled WGS sequence"/>
</dbReference>
<feature type="compositionally biased region" description="Basic residues" evidence="2">
    <location>
        <begin position="2051"/>
        <end position="2062"/>
    </location>
</feature>
<evidence type="ECO:0000256" key="2">
    <source>
        <dbReference type="SAM" id="MobiDB-lite"/>
    </source>
</evidence>
<dbReference type="Gene3D" id="3.60.10.10">
    <property type="entry name" value="Endonuclease/exonuclease/phosphatase"/>
    <property type="match status" value="2"/>
</dbReference>
<feature type="region of interest" description="Disordered" evidence="2">
    <location>
        <begin position="648"/>
        <end position="678"/>
    </location>
</feature>
<dbReference type="InterPro" id="IPR036691">
    <property type="entry name" value="Endo/exonu/phosph_ase_sf"/>
</dbReference>
<dbReference type="InterPro" id="IPR043502">
    <property type="entry name" value="DNA/RNA_pol_sf"/>
</dbReference>
<feature type="compositionally biased region" description="Low complexity" evidence="2">
    <location>
        <begin position="648"/>
        <end position="659"/>
    </location>
</feature>
<dbReference type="Gene3D" id="4.10.60.10">
    <property type="entry name" value="Zinc finger, CCHC-type"/>
    <property type="match status" value="1"/>
</dbReference>
<keyword evidence="1" id="KW-0175">Coiled coil</keyword>
<proteinExistence type="predicted"/>
<dbReference type="CDD" id="cd09077">
    <property type="entry name" value="R1-I-EN"/>
    <property type="match status" value="1"/>
</dbReference>
<evidence type="ECO:0000313" key="4">
    <source>
        <dbReference type="EMBL" id="KAL0891778.1"/>
    </source>
</evidence>